<sequence length="358" mass="38530">MTVRFRSALDGLPAYAPGRSVPGAVKLASNELSWPTLPQVAEAIAVAAGDEHTRGINRYPDNTAEHLVSALAEHVDQPRERLVVGGGSVALCQQLVQIVAGDGDEVVFGWRSFEAYPIVTQITGARPVMVPVTGDHRLDLAALADAVTERTRLMFVCTPNNPTGTVVHTDELVELIERVRDDVLIVVDEAYREFDTDPDSADGVALAARYPNVVTLRTLSKAYQLAGLRVGYAVADPSIVTALRKVAIPFAVNSLAQVAALTALAAQTELAPRWRAVVAERDRVTAALREAGFEVPTSQANFVWLPLGTRAAAFAEHCETTEKVIVRAFPDATGGVRITIGAPQENDRMLQAARSWPR</sequence>
<reference evidence="8" key="1">
    <citation type="submission" date="2021-01" db="EMBL/GenBank/DDBJ databases">
        <title>YIM 132084 draft genome.</title>
        <authorList>
            <person name="An D."/>
        </authorList>
    </citation>
    <scope>NUCLEOTIDE SEQUENCE</scope>
    <source>
        <strain evidence="8">YIM 132084</strain>
    </source>
</reference>
<dbReference type="NCBIfam" id="TIGR01141">
    <property type="entry name" value="hisC"/>
    <property type="match status" value="1"/>
</dbReference>
<keyword evidence="3 6" id="KW-0032">Aminotransferase</keyword>
<evidence type="ECO:0000256" key="6">
    <source>
        <dbReference type="HAMAP-Rule" id="MF_01513"/>
    </source>
</evidence>
<dbReference type="InterPro" id="IPR004839">
    <property type="entry name" value="Aminotransferase_I/II_large"/>
</dbReference>
<dbReference type="Gene3D" id="3.40.640.10">
    <property type="entry name" value="Type I PLP-dependent aspartate aminotransferase-like (Major domain)"/>
    <property type="match status" value="1"/>
</dbReference>
<dbReference type="InterPro" id="IPR005861">
    <property type="entry name" value="HisP_aminotrans"/>
</dbReference>
<dbReference type="GO" id="GO:0004400">
    <property type="term" value="F:histidinol-phosphate transaminase activity"/>
    <property type="evidence" value="ECO:0007669"/>
    <property type="project" value="InterPro"/>
</dbReference>
<comment type="subunit">
    <text evidence="2 6">Homodimer.</text>
</comment>
<evidence type="ECO:0000256" key="3">
    <source>
        <dbReference type="ARBA" id="ARBA00022576"/>
    </source>
</evidence>
<evidence type="ECO:0000256" key="5">
    <source>
        <dbReference type="ARBA" id="ARBA00022898"/>
    </source>
</evidence>
<dbReference type="InterPro" id="IPR015421">
    <property type="entry name" value="PyrdxlP-dep_Trfase_major"/>
</dbReference>
<dbReference type="GO" id="GO:0000105">
    <property type="term" value="P:L-histidine biosynthetic process"/>
    <property type="evidence" value="ECO:0007669"/>
    <property type="project" value="InterPro"/>
</dbReference>
<evidence type="ECO:0000256" key="1">
    <source>
        <dbReference type="ARBA" id="ARBA00001933"/>
    </source>
</evidence>
<dbReference type="EC" id="2.6.1.57" evidence="6"/>
<dbReference type="EMBL" id="JAERWK010000015">
    <property type="protein sequence ID" value="MBM9467925.1"/>
    <property type="molecule type" value="Genomic_DNA"/>
</dbReference>
<dbReference type="Pfam" id="PF00155">
    <property type="entry name" value="Aminotran_1_2"/>
    <property type="match status" value="1"/>
</dbReference>
<comment type="similarity">
    <text evidence="6">Belongs to the class-II pyridoxal-phosphate-dependent aminotransferase family.</text>
</comment>
<dbReference type="Gene3D" id="3.90.1150.10">
    <property type="entry name" value="Aspartate Aminotransferase, domain 1"/>
    <property type="match status" value="1"/>
</dbReference>
<dbReference type="GO" id="GO:0030170">
    <property type="term" value="F:pyridoxal phosphate binding"/>
    <property type="evidence" value="ECO:0007669"/>
    <property type="project" value="UniProtKB-UniRule"/>
</dbReference>
<dbReference type="HAMAP" id="MF_01023">
    <property type="entry name" value="HisC_aminotrans_2"/>
    <property type="match status" value="1"/>
</dbReference>
<dbReference type="AlphaFoldDB" id="A0A938Y8S1"/>
<dbReference type="Proteomes" id="UP000663792">
    <property type="component" value="Unassembled WGS sequence"/>
</dbReference>
<dbReference type="PANTHER" id="PTHR43643">
    <property type="entry name" value="HISTIDINOL-PHOSPHATE AMINOTRANSFERASE 2"/>
    <property type="match status" value="1"/>
</dbReference>
<keyword evidence="5 6" id="KW-0663">Pyridoxal phosphate</keyword>
<organism evidence="8 9">
    <name type="scientific">Nakamurella leprariae</name>
    <dbReference type="NCBI Taxonomy" id="2803911"/>
    <lineage>
        <taxon>Bacteria</taxon>
        <taxon>Bacillati</taxon>
        <taxon>Actinomycetota</taxon>
        <taxon>Actinomycetes</taxon>
        <taxon>Nakamurellales</taxon>
        <taxon>Nakamurellaceae</taxon>
        <taxon>Nakamurella</taxon>
    </lineage>
</organism>
<dbReference type="InterPro" id="IPR015422">
    <property type="entry name" value="PyrdxlP-dep_Trfase_small"/>
</dbReference>
<evidence type="ECO:0000256" key="2">
    <source>
        <dbReference type="ARBA" id="ARBA00011738"/>
    </source>
</evidence>
<evidence type="ECO:0000313" key="9">
    <source>
        <dbReference type="Proteomes" id="UP000663792"/>
    </source>
</evidence>
<feature type="domain" description="Aminotransferase class I/classII large" evidence="7">
    <location>
        <begin position="25"/>
        <end position="351"/>
    </location>
</feature>
<feature type="modified residue" description="N6-(pyridoxal phosphate)lysine" evidence="6">
    <location>
        <position position="221"/>
    </location>
</feature>
<dbReference type="NCBIfam" id="NF002878">
    <property type="entry name" value="PRK03321.1"/>
    <property type="match status" value="1"/>
</dbReference>
<keyword evidence="9" id="KW-1185">Reference proteome</keyword>
<dbReference type="InterPro" id="IPR024892">
    <property type="entry name" value="ArAT"/>
</dbReference>
<dbReference type="HAMAP" id="MF_01513">
    <property type="entry name" value="Phe_aminotrans_2"/>
    <property type="match status" value="1"/>
</dbReference>
<dbReference type="CDD" id="cd00609">
    <property type="entry name" value="AAT_like"/>
    <property type="match status" value="1"/>
</dbReference>
<dbReference type="InterPro" id="IPR015424">
    <property type="entry name" value="PyrdxlP-dep_Trfase"/>
</dbReference>
<keyword evidence="4 6" id="KW-0808">Transferase</keyword>
<comment type="catalytic activity">
    <reaction evidence="6">
        <text>an aromatic L-alpha-amino acid + 2-oxoglutarate = an aromatic oxo-acid + L-glutamate</text>
        <dbReference type="Rhea" id="RHEA:17533"/>
        <dbReference type="ChEBI" id="CHEBI:16810"/>
        <dbReference type="ChEBI" id="CHEBI:29985"/>
        <dbReference type="ChEBI" id="CHEBI:73309"/>
        <dbReference type="ChEBI" id="CHEBI:84824"/>
        <dbReference type="EC" id="2.6.1.57"/>
    </reaction>
</comment>
<comment type="cofactor">
    <cofactor evidence="1 6">
        <name>pyridoxal 5'-phosphate</name>
        <dbReference type="ChEBI" id="CHEBI:597326"/>
    </cofactor>
</comment>
<evidence type="ECO:0000259" key="7">
    <source>
        <dbReference type="Pfam" id="PF00155"/>
    </source>
</evidence>
<dbReference type="InterPro" id="IPR050106">
    <property type="entry name" value="HistidinolP_aminotransfase"/>
</dbReference>
<comment type="caution">
    <text evidence="8">The sequence shown here is derived from an EMBL/GenBank/DDBJ whole genome shotgun (WGS) entry which is preliminary data.</text>
</comment>
<dbReference type="SUPFAM" id="SSF53383">
    <property type="entry name" value="PLP-dependent transferases"/>
    <property type="match status" value="1"/>
</dbReference>
<name>A0A938Y8S1_9ACTN</name>
<comment type="function">
    <text evidence="6">Aminotransferase that catalyzes the conversion of aromatic amino acids and 2-oxoglutarate into corresponding aromatic oxo acids and L-glutamate.</text>
</comment>
<evidence type="ECO:0000313" key="8">
    <source>
        <dbReference type="EMBL" id="MBM9467925.1"/>
    </source>
</evidence>
<dbReference type="RefSeq" id="WP_205260884.1">
    <property type="nucleotide sequence ID" value="NZ_JAERWK010000015.1"/>
</dbReference>
<evidence type="ECO:0000256" key="4">
    <source>
        <dbReference type="ARBA" id="ARBA00022679"/>
    </source>
</evidence>
<accession>A0A938Y8S1</accession>
<proteinExistence type="inferred from homology"/>
<dbReference type="PANTHER" id="PTHR43643:SF3">
    <property type="entry name" value="HISTIDINOL-PHOSPHATE AMINOTRANSFERASE"/>
    <property type="match status" value="1"/>
</dbReference>
<protein>
    <recommendedName>
        <fullName evidence="6">Aromatic amino acid aminotransferase</fullName>
        <shortName evidence="6">ArAT</shortName>
        <ecNumber evidence="6">2.6.1.57</ecNumber>
    </recommendedName>
</protein>
<dbReference type="GO" id="GO:0008793">
    <property type="term" value="F:aromatic-amino-acid transaminase activity"/>
    <property type="evidence" value="ECO:0007669"/>
    <property type="project" value="UniProtKB-UniRule"/>
</dbReference>
<gene>
    <name evidence="8" type="primary">hisC</name>
    <name evidence="6" type="synonym">pat</name>
    <name evidence="8" type="ORF">JL106_11595</name>
</gene>